<gene>
    <name evidence="3" type="ORF">AAP_00753</name>
</gene>
<dbReference type="InterPro" id="IPR043502">
    <property type="entry name" value="DNA/RNA_pol_sf"/>
</dbReference>
<evidence type="ECO:0000256" key="1">
    <source>
        <dbReference type="SAM" id="MobiDB-lite"/>
    </source>
</evidence>
<proteinExistence type="predicted"/>
<dbReference type="Gene3D" id="3.30.70.270">
    <property type="match status" value="1"/>
</dbReference>
<dbReference type="Proteomes" id="UP000242877">
    <property type="component" value="Unassembled WGS sequence"/>
</dbReference>
<accession>A0A166PIZ3</accession>
<feature type="domain" description="Ty3 transposon capsid-like protein" evidence="2">
    <location>
        <begin position="33"/>
        <end position="158"/>
    </location>
</feature>
<evidence type="ECO:0000259" key="2">
    <source>
        <dbReference type="Pfam" id="PF19259"/>
    </source>
</evidence>
<organism evidence="3 4">
    <name type="scientific">Ascosphaera apis ARSEF 7405</name>
    <dbReference type="NCBI Taxonomy" id="392613"/>
    <lineage>
        <taxon>Eukaryota</taxon>
        <taxon>Fungi</taxon>
        <taxon>Dikarya</taxon>
        <taxon>Ascomycota</taxon>
        <taxon>Pezizomycotina</taxon>
        <taxon>Eurotiomycetes</taxon>
        <taxon>Eurotiomycetidae</taxon>
        <taxon>Onygenales</taxon>
        <taxon>Ascosphaeraceae</taxon>
        <taxon>Ascosphaera</taxon>
    </lineage>
</organism>
<reference evidence="3 4" key="1">
    <citation type="journal article" date="2016" name="Genome Biol. Evol.">
        <title>Divergent and convergent evolution of fungal pathogenicity.</title>
        <authorList>
            <person name="Shang Y."/>
            <person name="Xiao G."/>
            <person name="Zheng P."/>
            <person name="Cen K."/>
            <person name="Zhan S."/>
            <person name="Wang C."/>
        </authorList>
    </citation>
    <scope>NUCLEOTIDE SEQUENCE [LARGE SCALE GENOMIC DNA]</scope>
    <source>
        <strain evidence="3 4">ARSEF 7405</strain>
    </source>
</reference>
<dbReference type="InterPro" id="IPR050951">
    <property type="entry name" value="Retrovirus_Pol_polyprotein"/>
</dbReference>
<feature type="region of interest" description="Disordered" evidence="1">
    <location>
        <begin position="23"/>
        <end position="42"/>
    </location>
</feature>
<keyword evidence="4" id="KW-1185">Reference proteome</keyword>
<sequence>MSAEELMALNQQLNERIAALEAETRPPQRPKVNRPTPFKGDRPKLRTFLAQMDLYFAANAITRDNDQVLSAATYLEGTALDWFEPRLRSWFHETPEERDVETNAIFNSYAEFVKRLKITFGDTDEKVSAAQRLNRLNQKGSAAHYASEFQQISSHLEKVMSGKLRFAHDDVIIFTKDTREDHAEKVKLVLKKLSERQLFLKLKKCEFFKKELMFLGHIISTEGIKMDPEKIKAIQEWPTPKVLHDG</sequence>
<evidence type="ECO:0000313" key="3">
    <source>
        <dbReference type="EMBL" id="KZZ97110.1"/>
    </source>
</evidence>
<dbReference type="InterPro" id="IPR043128">
    <property type="entry name" value="Rev_trsase/Diguanyl_cyclase"/>
</dbReference>
<comment type="caution">
    <text evidence="3">The sequence shown here is derived from an EMBL/GenBank/DDBJ whole genome shotgun (WGS) entry which is preliminary data.</text>
</comment>
<protein>
    <submittedName>
        <fullName evidence="3">Retrotransposon gag protein</fullName>
    </submittedName>
</protein>
<dbReference type="AlphaFoldDB" id="A0A166PIZ3"/>
<dbReference type="EMBL" id="AZGZ01000002">
    <property type="protein sequence ID" value="KZZ97110.1"/>
    <property type="molecule type" value="Genomic_DNA"/>
</dbReference>
<dbReference type="OrthoDB" id="5234791at2759"/>
<dbReference type="SUPFAM" id="SSF56672">
    <property type="entry name" value="DNA/RNA polymerases"/>
    <property type="match status" value="1"/>
</dbReference>
<dbReference type="PANTHER" id="PTHR37984">
    <property type="entry name" value="PROTEIN CBG26694"/>
    <property type="match status" value="1"/>
</dbReference>
<dbReference type="InterPro" id="IPR045358">
    <property type="entry name" value="Ty3_capsid"/>
</dbReference>
<dbReference type="VEuPathDB" id="FungiDB:AAP_00753"/>
<dbReference type="Pfam" id="PF19259">
    <property type="entry name" value="Ty3_capsid"/>
    <property type="match status" value="1"/>
</dbReference>
<dbReference type="PANTHER" id="PTHR37984:SF5">
    <property type="entry name" value="PROTEIN NYNRIN-LIKE"/>
    <property type="match status" value="1"/>
</dbReference>
<name>A0A166PIZ3_9EURO</name>
<evidence type="ECO:0000313" key="4">
    <source>
        <dbReference type="Proteomes" id="UP000242877"/>
    </source>
</evidence>